<dbReference type="Proteomes" id="UP001523392">
    <property type="component" value="Unassembled WGS sequence"/>
</dbReference>
<dbReference type="Gene3D" id="3.40.190.10">
    <property type="entry name" value="Periplasmic binding protein-like II"/>
    <property type="match status" value="1"/>
</dbReference>
<comment type="subcellular location">
    <subcellularLocation>
        <location evidence="1">Periplasm</location>
    </subcellularLocation>
</comment>
<comment type="caution">
    <text evidence="6">The sequence shown here is derived from an EMBL/GenBank/DDBJ whole genome shotgun (WGS) entry which is preliminary data.</text>
</comment>
<evidence type="ECO:0000313" key="7">
    <source>
        <dbReference type="Proteomes" id="UP001523392"/>
    </source>
</evidence>
<feature type="signal peptide" evidence="5">
    <location>
        <begin position="1"/>
        <end position="23"/>
    </location>
</feature>
<dbReference type="InterPro" id="IPR006059">
    <property type="entry name" value="SBP"/>
</dbReference>
<dbReference type="InterPro" id="IPR050490">
    <property type="entry name" value="Bact_solute-bd_prot1"/>
</dbReference>
<protein>
    <submittedName>
        <fullName evidence="6">Extracellular solute-binding protein</fullName>
    </submittedName>
</protein>
<dbReference type="EMBL" id="JAFIRR010000186">
    <property type="protein sequence ID" value="MCO6419331.1"/>
    <property type="molecule type" value="Genomic_DNA"/>
</dbReference>
<sequence>MQQITRRATLALGAASLAAAAHAQPRPDGSAIPRADIPPPRQPIEQGAALRVIRPARFVDADEVIFRENCARFSEAHGVPVRVDFVGWEDIRPQTAVIANTGSGPDVVIGWADDPHLYVDKLHDLTELATYLGDRYGGWSFLSRKYGMQHNSPRWLGIPFGGGTGPIVYRASAVREAGFDKVPEDHAGFLRLCQALHRIGKPAGFALGNAVGDGNGFANWLLWSHGAALTDEAGKISINSRETLAALNYLRELYPTFAPGTLSWLDPSNNRAYASQEVHLTSNGVSLYYALKNDPRTKPIADDTEHAPLPRGVAEGPPQSATVLNAMVFRHVRYPNAAKEFIRFMLEAEQYDPWLTGSLGYWSQPLEAYRQSEVWRSDPKLVLFRDAMNNRFWSGYKGPITQASGAVAADYVLVQMCSSVASGQATPEAAAREAERRARRYYRA</sequence>
<accession>A0ABT1DBM0</accession>
<gene>
    <name evidence="6" type="ORF">JYK14_24675</name>
</gene>
<evidence type="ECO:0000256" key="3">
    <source>
        <dbReference type="ARBA" id="ARBA00022448"/>
    </source>
</evidence>
<dbReference type="RefSeq" id="WP_252955948.1">
    <property type="nucleotide sequence ID" value="NZ_JAFIRR010000186.1"/>
</dbReference>
<dbReference type="Pfam" id="PF13416">
    <property type="entry name" value="SBP_bac_8"/>
    <property type="match status" value="1"/>
</dbReference>
<keyword evidence="7" id="KW-1185">Reference proteome</keyword>
<evidence type="ECO:0000256" key="1">
    <source>
        <dbReference type="ARBA" id="ARBA00004418"/>
    </source>
</evidence>
<dbReference type="PANTHER" id="PTHR43649:SF34">
    <property type="entry name" value="ABC TRANSPORTER PERIPLASMIC-BINDING PROTEIN YCJN-RELATED"/>
    <property type="match status" value="1"/>
</dbReference>
<evidence type="ECO:0000313" key="6">
    <source>
        <dbReference type="EMBL" id="MCO6419331.1"/>
    </source>
</evidence>
<evidence type="ECO:0000256" key="5">
    <source>
        <dbReference type="SAM" id="SignalP"/>
    </source>
</evidence>
<keyword evidence="4 5" id="KW-0732">Signal</keyword>
<evidence type="ECO:0000256" key="4">
    <source>
        <dbReference type="ARBA" id="ARBA00022729"/>
    </source>
</evidence>
<proteinExistence type="inferred from homology"/>
<dbReference type="SUPFAM" id="SSF53850">
    <property type="entry name" value="Periplasmic binding protein-like II"/>
    <property type="match status" value="1"/>
</dbReference>
<comment type="similarity">
    <text evidence="2">Belongs to the bacterial solute-binding protein 1 family.</text>
</comment>
<name>A0ABT1DBM0_9PROT</name>
<organism evidence="6 7">
    <name type="scientific">Siccirubricoccus soli</name>
    <dbReference type="NCBI Taxonomy" id="2899147"/>
    <lineage>
        <taxon>Bacteria</taxon>
        <taxon>Pseudomonadati</taxon>
        <taxon>Pseudomonadota</taxon>
        <taxon>Alphaproteobacteria</taxon>
        <taxon>Acetobacterales</taxon>
        <taxon>Roseomonadaceae</taxon>
        <taxon>Siccirubricoccus</taxon>
    </lineage>
</organism>
<dbReference type="PANTHER" id="PTHR43649">
    <property type="entry name" value="ARABINOSE-BINDING PROTEIN-RELATED"/>
    <property type="match status" value="1"/>
</dbReference>
<reference evidence="6 7" key="1">
    <citation type="submission" date="2021-12" db="EMBL/GenBank/DDBJ databases">
        <title>Siccirubricoccus leaddurans sp. nov., a high concentration Zn2+ tolerance bacterium.</title>
        <authorList>
            <person name="Cao Y."/>
        </authorList>
    </citation>
    <scope>NUCLEOTIDE SEQUENCE [LARGE SCALE GENOMIC DNA]</scope>
    <source>
        <strain evidence="6 7">KC 17139</strain>
    </source>
</reference>
<feature type="chain" id="PRO_5047529301" evidence="5">
    <location>
        <begin position="24"/>
        <end position="444"/>
    </location>
</feature>
<keyword evidence="3" id="KW-0813">Transport</keyword>
<evidence type="ECO:0000256" key="2">
    <source>
        <dbReference type="ARBA" id="ARBA00008520"/>
    </source>
</evidence>